<dbReference type="InterPro" id="IPR022682">
    <property type="entry name" value="Calpain_domain_III"/>
</dbReference>
<gene>
    <name evidence="8" type="ORF">QSP1433_LOCUS48</name>
</gene>
<keyword evidence="3" id="KW-0378">Hydrolase</keyword>
<dbReference type="PANTHER" id="PTHR10183:SF379">
    <property type="entry name" value="CALPAIN-5"/>
    <property type="match status" value="1"/>
</dbReference>
<feature type="compositionally biased region" description="Acidic residues" evidence="6">
    <location>
        <begin position="573"/>
        <end position="584"/>
    </location>
</feature>
<feature type="region of interest" description="Disordered" evidence="6">
    <location>
        <begin position="572"/>
        <end position="599"/>
    </location>
</feature>
<dbReference type="Pfam" id="PF00648">
    <property type="entry name" value="Peptidase_C2"/>
    <property type="match status" value="1"/>
</dbReference>
<dbReference type="InterPro" id="IPR036213">
    <property type="entry name" value="Calpain_III_sf"/>
</dbReference>
<dbReference type="EMBL" id="HBHK01000104">
    <property type="protein sequence ID" value="CAD9661618.1"/>
    <property type="molecule type" value="Transcribed_RNA"/>
</dbReference>
<name>A0A7S2R613_9STRA</name>
<comment type="caution">
    <text evidence="5">Lacks conserved residue(s) required for the propagation of feature annotation.</text>
</comment>
<evidence type="ECO:0000256" key="6">
    <source>
        <dbReference type="SAM" id="MobiDB-lite"/>
    </source>
</evidence>
<feature type="domain" description="Calpain catalytic" evidence="7">
    <location>
        <begin position="47"/>
        <end position="369"/>
    </location>
</feature>
<dbReference type="Gene3D" id="2.60.120.380">
    <property type="match status" value="1"/>
</dbReference>
<dbReference type="InterPro" id="IPR001300">
    <property type="entry name" value="Peptidase_C2_calpain_cat"/>
</dbReference>
<dbReference type="PROSITE" id="PS50203">
    <property type="entry name" value="CALPAIN_CAT"/>
    <property type="match status" value="1"/>
</dbReference>
<protein>
    <recommendedName>
        <fullName evidence="7">Calpain catalytic domain-containing protein</fullName>
    </recommendedName>
</protein>
<proteinExistence type="inferred from homology"/>
<keyword evidence="4" id="KW-0788">Thiol protease</keyword>
<dbReference type="AlphaFoldDB" id="A0A7S2R613"/>
<evidence type="ECO:0000256" key="3">
    <source>
        <dbReference type="ARBA" id="ARBA00022801"/>
    </source>
</evidence>
<sequence length="627" mass="69637">MGPASKQVDVMGSCDGAEGSRFRGFESLDEALGFEDEVAGGLGARDRFVDPWVGQDLARLGDFLYHDCSIMPVGSCPPELVDWRRINGPEGIGGCATPRTFPPDGAKFAALAQGRLANKWFLDALGMICASPLGKSVLQNIIVSDRHALVHGIYTVRFWKEGRWVYITIDDRIPCDISGSPMYSHSKNLNDVFVMVIEKAYAKLHGSYMNLESGKVDDALRDLTGGVPERLECNDWSSLDERLGSGFINPIIATKEELEQVRSQHIVGARIGGGFAQRKRNDGIVSGQVYGVVSVIKSSEKLRFVKLVDMWRVAEWRGRWSNSDLESWRQNPAVKAGLCPDDEWPPGVYFMSWEDFQDIFTEIICCALSVSSAGREWVHNQFAGKFEKHSSFSGSGGSPNNDTAWLTNPMIPFTVETSTDIAVVFSQPRDERVAGFFTTKSSGFTSSDEIKMSKDENQGPKKRIESSGINLFICRLGKPGCGLKRLRSLSKDKIVTSGGEMFRNARQVGCFYSQIPKGEYVAVPCTFEQELYGDYVVEIYVAQSATAPEAVKFHIDTTERGFINKTLDKLGEDDKDVEEEEEESTSNARSLPVPKFRIDDDPFGIDDLVDREYLEKVSLQRLVSKLS</sequence>
<evidence type="ECO:0000256" key="1">
    <source>
        <dbReference type="ARBA" id="ARBA00007623"/>
    </source>
</evidence>
<evidence type="ECO:0000256" key="2">
    <source>
        <dbReference type="ARBA" id="ARBA00022670"/>
    </source>
</evidence>
<dbReference type="InterPro" id="IPR022684">
    <property type="entry name" value="Calpain_cysteine_protease"/>
</dbReference>
<evidence type="ECO:0000313" key="8">
    <source>
        <dbReference type="EMBL" id="CAD9661618.1"/>
    </source>
</evidence>
<dbReference type="InterPro" id="IPR022683">
    <property type="entry name" value="Calpain_III"/>
</dbReference>
<dbReference type="SUPFAM" id="SSF49758">
    <property type="entry name" value="Calpain large subunit, middle domain (domain III)"/>
    <property type="match status" value="1"/>
</dbReference>
<organism evidence="8">
    <name type="scientific">Mucochytrium quahogii</name>
    <dbReference type="NCBI Taxonomy" id="96639"/>
    <lineage>
        <taxon>Eukaryota</taxon>
        <taxon>Sar</taxon>
        <taxon>Stramenopiles</taxon>
        <taxon>Bigyra</taxon>
        <taxon>Labyrinthulomycetes</taxon>
        <taxon>Thraustochytrida</taxon>
        <taxon>Thraustochytriidae</taxon>
        <taxon>Mucochytrium</taxon>
    </lineage>
</organism>
<evidence type="ECO:0000256" key="5">
    <source>
        <dbReference type="PROSITE-ProRule" id="PRU00239"/>
    </source>
</evidence>
<dbReference type="PRINTS" id="PR00704">
    <property type="entry name" value="CALPAIN"/>
</dbReference>
<comment type="similarity">
    <text evidence="1">Belongs to the peptidase C2 family.</text>
</comment>
<evidence type="ECO:0000256" key="4">
    <source>
        <dbReference type="ARBA" id="ARBA00022807"/>
    </source>
</evidence>
<dbReference type="Pfam" id="PF01067">
    <property type="entry name" value="Calpain_III"/>
    <property type="match status" value="1"/>
</dbReference>
<dbReference type="Gene3D" id="3.90.70.10">
    <property type="entry name" value="Cysteine proteinases"/>
    <property type="match status" value="1"/>
</dbReference>
<keyword evidence="2" id="KW-0645">Protease</keyword>
<dbReference type="SMART" id="SM00230">
    <property type="entry name" value="CysPc"/>
    <property type="match status" value="1"/>
</dbReference>
<dbReference type="PANTHER" id="PTHR10183">
    <property type="entry name" value="CALPAIN"/>
    <property type="match status" value="1"/>
</dbReference>
<dbReference type="SUPFAM" id="SSF54001">
    <property type="entry name" value="Cysteine proteinases"/>
    <property type="match status" value="1"/>
</dbReference>
<dbReference type="GO" id="GO:0006508">
    <property type="term" value="P:proteolysis"/>
    <property type="evidence" value="ECO:0007669"/>
    <property type="project" value="UniProtKB-KW"/>
</dbReference>
<reference evidence="8" key="1">
    <citation type="submission" date="2021-01" db="EMBL/GenBank/DDBJ databases">
        <authorList>
            <person name="Corre E."/>
            <person name="Pelletier E."/>
            <person name="Niang G."/>
            <person name="Scheremetjew M."/>
            <person name="Finn R."/>
            <person name="Kale V."/>
            <person name="Holt S."/>
            <person name="Cochrane G."/>
            <person name="Meng A."/>
            <person name="Brown T."/>
            <person name="Cohen L."/>
        </authorList>
    </citation>
    <scope>NUCLEOTIDE SEQUENCE</scope>
    <source>
        <strain evidence="8">NY070348D</strain>
    </source>
</reference>
<dbReference type="SMART" id="SM00720">
    <property type="entry name" value="calpain_III"/>
    <property type="match status" value="1"/>
</dbReference>
<evidence type="ECO:0000259" key="7">
    <source>
        <dbReference type="PROSITE" id="PS50203"/>
    </source>
</evidence>
<accession>A0A7S2R613</accession>
<dbReference type="GO" id="GO:0004198">
    <property type="term" value="F:calcium-dependent cysteine-type endopeptidase activity"/>
    <property type="evidence" value="ECO:0007669"/>
    <property type="project" value="InterPro"/>
</dbReference>
<dbReference type="InterPro" id="IPR038765">
    <property type="entry name" value="Papain-like_cys_pep_sf"/>
</dbReference>